<evidence type="ECO:0000313" key="3">
    <source>
        <dbReference type="Proteomes" id="UP000533207"/>
    </source>
</evidence>
<keyword evidence="2" id="KW-0418">Kinase</keyword>
<accession>A0A7J9PJA4</accession>
<proteinExistence type="predicted"/>
<dbReference type="EMBL" id="JACDUL010000004">
    <property type="protein sequence ID" value="MBA2862864.1"/>
    <property type="molecule type" value="Genomic_DNA"/>
</dbReference>
<feature type="coiled-coil region" evidence="1">
    <location>
        <begin position="42"/>
        <end position="76"/>
    </location>
</feature>
<dbReference type="Proteomes" id="UP000533207">
    <property type="component" value="Unassembled WGS sequence"/>
</dbReference>
<dbReference type="AlphaFoldDB" id="A0A7J9PJA4"/>
<gene>
    <name evidence="2" type="ORF">HNP90_001761</name>
</gene>
<evidence type="ECO:0000256" key="1">
    <source>
        <dbReference type="SAM" id="Coils"/>
    </source>
</evidence>
<feature type="coiled-coil region" evidence="1">
    <location>
        <begin position="193"/>
        <end position="227"/>
    </location>
</feature>
<sequence>MRKIILGILMVLALVSISYAASEFKDMGKQEPGKMCPFDFQNMTTEEIQEALEEQLAELQDEYDSCEDEQMQERIQERIEMTQGLIDDPEKLEEMMTNMPEREEKGVIINFQNMTTEEIQEALEEQLAELQDEYDSCEDEQMQERIQERIEMTQGLIDDPEKLEEMMTNMPEMPERMHEMPERKREGFIEFQDMTTEEIQEALEEQLAELQDEYDSCEDEQMQERIQERIEMTQSLIDDPEKLEEMMTNMPEMPERHGEGPKANSE</sequence>
<keyword evidence="1" id="KW-0175">Coiled coil</keyword>
<name>A0A7J9PJA4_METMI</name>
<organism evidence="2 3">
    <name type="scientific">Methanococcus maripaludis</name>
    <name type="common">Methanococcus deltae</name>
    <dbReference type="NCBI Taxonomy" id="39152"/>
    <lineage>
        <taxon>Archaea</taxon>
        <taxon>Methanobacteriati</taxon>
        <taxon>Methanobacteriota</taxon>
        <taxon>Methanomada group</taxon>
        <taxon>Methanococci</taxon>
        <taxon>Methanococcales</taxon>
        <taxon>Methanococcaceae</taxon>
        <taxon>Methanococcus</taxon>
    </lineage>
</organism>
<dbReference type="RefSeq" id="WP_012068066.1">
    <property type="nucleotide sequence ID" value="NZ_JACDUL010000004.1"/>
</dbReference>
<feature type="coiled-coil region" evidence="1">
    <location>
        <begin position="113"/>
        <end position="147"/>
    </location>
</feature>
<dbReference type="GO" id="GO:0016301">
    <property type="term" value="F:kinase activity"/>
    <property type="evidence" value="ECO:0007669"/>
    <property type="project" value="UniProtKB-KW"/>
</dbReference>
<evidence type="ECO:0000313" key="2">
    <source>
        <dbReference type="EMBL" id="MBA2862864.1"/>
    </source>
</evidence>
<keyword evidence="2" id="KW-0808">Transferase</keyword>
<comment type="caution">
    <text evidence="2">The sequence shown here is derived from an EMBL/GenBank/DDBJ whole genome shotgun (WGS) entry which is preliminary data.</text>
</comment>
<protein>
    <submittedName>
        <fullName evidence="2">Nicotinamide riboside kinase</fullName>
    </submittedName>
</protein>
<reference evidence="2 3" key="1">
    <citation type="submission" date="2020-07" db="EMBL/GenBank/DDBJ databases">
        <title>Genomic Encyclopedia of Type Strains, Phase IV (KMG-V): Genome sequencing to study the core and pangenomes of soil and plant-associated prokaryotes.</title>
        <authorList>
            <person name="Whitman W."/>
        </authorList>
    </citation>
    <scope>NUCLEOTIDE SEQUENCE [LARGE SCALE GENOMIC DNA]</scope>
    <source>
        <strain evidence="2 3">C8</strain>
    </source>
</reference>